<accession>A0A5E4NMW8</accession>
<dbReference type="AlphaFoldDB" id="A0A5E4NMW8"/>
<reference evidence="1 2" key="1">
    <citation type="submission" date="2019-08" db="EMBL/GenBank/DDBJ databases">
        <authorList>
            <person name="Alioto T."/>
            <person name="Alioto T."/>
            <person name="Gomez Garrido J."/>
        </authorList>
    </citation>
    <scope>NUCLEOTIDE SEQUENCE [LARGE SCALE GENOMIC DNA]</scope>
</reference>
<dbReference type="EMBL" id="CABPRJ010002017">
    <property type="protein sequence ID" value="VVC42843.1"/>
    <property type="molecule type" value="Genomic_DNA"/>
</dbReference>
<proteinExistence type="predicted"/>
<gene>
    <name evidence="1" type="ORF">CINCED_3A012153</name>
</gene>
<dbReference type="PANTHER" id="PTHR31511:SF12">
    <property type="entry name" value="RHO TERMINATION FACTOR N-TERMINAL DOMAIN-CONTAINING PROTEIN"/>
    <property type="match status" value="1"/>
</dbReference>
<evidence type="ECO:0000313" key="2">
    <source>
        <dbReference type="Proteomes" id="UP000325440"/>
    </source>
</evidence>
<name>A0A5E4NMW8_9HEMI</name>
<dbReference type="Proteomes" id="UP000325440">
    <property type="component" value="Unassembled WGS sequence"/>
</dbReference>
<organism evidence="1 2">
    <name type="scientific">Cinara cedri</name>
    <dbReference type="NCBI Taxonomy" id="506608"/>
    <lineage>
        <taxon>Eukaryota</taxon>
        <taxon>Metazoa</taxon>
        <taxon>Ecdysozoa</taxon>
        <taxon>Arthropoda</taxon>
        <taxon>Hexapoda</taxon>
        <taxon>Insecta</taxon>
        <taxon>Pterygota</taxon>
        <taxon>Neoptera</taxon>
        <taxon>Paraneoptera</taxon>
        <taxon>Hemiptera</taxon>
        <taxon>Sternorrhyncha</taxon>
        <taxon>Aphidomorpha</taxon>
        <taxon>Aphidoidea</taxon>
        <taxon>Aphididae</taxon>
        <taxon>Lachninae</taxon>
        <taxon>Cinara</taxon>
    </lineage>
</organism>
<evidence type="ECO:0000313" key="1">
    <source>
        <dbReference type="EMBL" id="VVC42843.1"/>
    </source>
</evidence>
<dbReference type="OrthoDB" id="414982at2759"/>
<dbReference type="PANTHER" id="PTHR31511">
    <property type="entry name" value="PROTEIN CBG23764"/>
    <property type="match status" value="1"/>
</dbReference>
<keyword evidence="2" id="KW-1185">Reference proteome</keyword>
<protein>
    <submittedName>
        <fullName evidence="1">Ribonuclease H-like domain</fullName>
    </submittedName>
</protein>
<sequence length="277" mass="32434">MLKYTIYINYITKISLELLTDYDMLLMFERGYAVDWCRRVNDTRRQTIILWKIKTRQKKIHGLYTRIYMPHGGFKWMEPTLNGLEDLDDTSPIGRVYEVDIEYPENVHEDHNDLSFFPNNEVPPGSKMKKLMATLKEKNNCIIHYRNLKQATANRLIVKKATPSPSGLLICSDTCRFMTSSLESLASDLITTKYEKSHETRKKFNNEDIPLVTRKIMYPCEYTDSWGKLEEDTLPETEDFYSTLKEENVEDDEYGKFGTIFDAGQDVGIVQRLVFED</sequence>